<accession>A0AAD4QCR9</accession>
<organism evidence="2 3">
    <name type="scientific">Lactarius akahatsu</name>
    <dbReference type="NCBI Taxonomy" id="416441"/>
    <lineage>
        <taxon>Eukaryota</taxon>
        <taxon>Fungi</taxon>
        <taxon>Dikarya</taxon>
        <taxon>Basidiomycota</taxon>
        <taxon>Agaricomycotina</taxon>
        <taxon>Agaricomycetes</taxon>
        <taxon>Russulales</taxon>
        <taxon>Russulaceae</taxon>
        <taxon>Lactarius</taxon>
    </lineage>
</organism>
<reference evidence="2" key="1">
    <citation type="submission" date="2022-01" db="EMBL/GenBank/DDBJ databases">
        <title>Comparative genomics reveals a dynamic genome evolution in the ectomycorrhizal milk-cap (Lactarius) mushrooms.</title>
        <authorList>
            <consortium name="DOE Joint Genome Institute"/>
            <person name="Lebreton A."/>
            <person name="Tang N."/>
            <person name="Kuo A."/>
            <person name="LaButti K."/>
            <person name="Drula E."/>
            <person name="Barry K."/>
            <person name="Clum A."/>
            <person name="Lipzen A."/>
            <person name="Mousain D."/>
            <person name="Ng V."/>
            <person name="Wang R."/>
            <person name="Wang X."/>
            <person name="Dai Y."/>
            <person name="Henrissat B."/>
            <person name="Grigoriev I.V."/>
            <person name="Guerin-Laguette A."/>
            <person name="Yu F."/>
            <person name="Martin F.M."/>
        </authorList>
    </citation>
    <scope>NUCLEOTIDE SEQUENCE</scope>
    <source>
        <strain evidence="2">QP</strain>
    </source>
</reference>
<feature type="compositionally biased region" description="Basic residues" evidence="1">
    <location>
        <begin position="17"/>
        <end position="31"/>
    </location>
</feature>
<dbReference type="Proteomes" id="UP001201163">
    <property type="component" value="Unassembled WGS sequence"/>
</dbReference>
<dbReference type="AlphaFoldDB" id="A0AAD4QCR9"/>
<evidence type="ECO:0000313" key="3">
    <source>
        <dbReference type="Proteomes" id="UP001201163"/>
    </source>
</evidence>
<sequence length="334" mass="36685">MSIRYESCVIINFGRRSKKRRVPRRRARVRQPNKPSAHQGLECIPRGGAASVIRSGLEAVEARKLPLPHCNFKHERRTWHMPSELGQKSKEENIARVYPRFPPVVARLPSSGSSLSIGVQLEDAGPENGAPLQHELNVTQSGFQIGDGGLGEVPVDLELETVSTSVVALSRALAEVTCMAVRLVTYFGLLGFPVGHLILKFLANNRNVSPLPSTGVRKGPQQRCDKYQRALRISLKGGRAGAIYQSALADAAPTQVHYDFHICGVIALGHFLFEHCLVDTRSPSINSKQGEKTDSEPNTLRNFRLVDVDRRTKLNGVSRAKPRVGSQVLANLAI</sequence>
<protein>
    <submittedName>
        <fullName evidence="2">Uncharacterized protein</fullName>
    </submittedName>
</protein>
<keyword evidence="3" id="KW-1185">Reference proteome</keyword>
<comment type="caution">
    <text evidence="2">The sequence shown here is derived from an EMBL/GenBank/DDBJ whole genome shotgun (WGS) entry which is preliminary data.</text>
</comment>
<gene>
    <name evidence="2" type="ORF">EDB92DRAFT_1817208</name>
</gene>
<dbReference type="EMBL" id="JAKELL010000038">
    <property type="protein sequence ID" value="KAH8989283.1"/>
    <property type="molecule type" value="Genomic_DNA"/>
</dbReference>
<proteinExistence type="predicted"/>
<feature type="region of interest" description="Disordered" evidence="1">
    <location>
        <begin position="17"/>
        <end position="41"/>
    </location>
</feature>
<evidence type="ECO:0000313" key="2">
    <source>
        <dbReference type="EMBL" id="KAH8989283.1"/>
    </source>
</evidence>
<evidence type="ECO:0000256" key="1">
    <source>
        <dbReference type="SAM" id="MobiDB-lite"/>
    </source>
</evidence>
<name>A0AAD4QCR9_9AGAM</name>